<evidence type="ECO:0000313" key="6">
    <source>
        <dbReference type="Proteomes" id="UP000184330"/>
    </source>
</evidence>
<dbReference type="SMART" id="SM00066">
    <property type="entry name" value="GAL4"/>
    <property type="match status" value="1"/>
</dbReference>
<dbReference type="AlphaFoldDB" id="A0A1L7XVH7"/>
<keyword evidence="2" id="KW-0539">Nucleus</keyword>
<evidence type="ECO:0000256" key="3">
    <source>
        <dbReference type="SAM" id="MobiDB-lite"/>
    </source>
</evidence>
<dbReference type="InterPro" id="IPR036864">
    <property type="entry name" value="Zn2-C6_fun-type_DNA-bd_sf"/>
</dbReference>
<dbReference type="PROSITE" id="PS50048">
    <property type="entry name" value="ZN2_CY6_FUNGAL_2"/>
    <property type="match status" value="1"/>
</dbReference>
<feature type="domain" description="Zn(2)-C6 fungal-type" evidence="4">
    <location>
        <begin position="13"/>
        <end position="43"/>
    </location>
</feature>
<organism evidence="5 6">
    <name type="scientific">Phialocephala subalpina</name>
    <dbReference type="NCBI Taxonomy" id="576137"/>
    <lineage>
        <taxon>Eukaryota</taxon>
        <taxon>Fungi</taxon>
        <taxon>Dikarya</taxon>
        <taxon>Ascomycota</taxon>
        <taxon>Pezizomycotina</taxon>
        <taxon>Leotiomycetes</taxon>
        <taxon>Helotiales</taxon>
        <taxon>Mollisiaceae</taxon>
        <taxon>Phialocephala</taxon>
        <taxon>Phialocephala fortinii species complex</taxon>
    </lineage>
</organism>
<accession>A0A1L7XVH7</accession>
<reference evidence="5 6" key="1">
    <citation type="submission" date="2016-03" db="EMBL/GenBank/DDBJ databases">
        <authorList>
            <person name="Ploux O."/>
        </authorList>
    </citation>
    <scope>NUCLEOTIDE SEQUENCE [LARGE SCALE GENOMIC DNA]</scope>
    <source>
        <strain evidence="5 6">UAMH 11012</strain>
    </source>
</reference>
<dbReference type="GO" id="GO:0006351">
    <property type="term" value="P:DNA-templated transcription"/>
    <property type="evidence" value="ECO:0007669"/>
    <property type="project" value="InterPro"/>
</dbReference>
<dbReference type="Pfam" id="PF04082">
    <property type="entry name" value="Fungal_trans"/>
    <property type="match status" value="1"/>
</dbReference>
<dbReference type="PROSITE" id="PS00463">
    <property type="entry name" value="ZN2_CY6_FUNGAL_1"/>
    <property type="match status" value="1"/>
</dbReference>
<evidence type="ECO:0000256" key="2">
    <source>
        <dbReference type="ARBA" id="ARBA00023242"/>
    </source>
</evidence>
<sequence>MKSAFPRKRAVQACRMCRHRRTKCDNARPSCSMCLTLGVECVYGDKNDNIDPGSLAILKRLDGLEQLIREGKPQEPPRKTSTAGPSSQNSPLNAPNLTARGVSDTAEYRYHVNVESMLQWPVFERQNIDQRVNLKSLFDSVHETNFALQWSPSDPDIQSEEVDDALQKFWDHVHVFNPIFEEAKLKEQLESIRSNGLGWNPESCLLLLTCAVGIVSERGTDSIESSKEFRQSTAFQTAELYFFSAQKRMGPLLTDRTVIAAQCFYLAGYYLSTTSRPLEAWKLLIQSLACCQGHHDSDSSASLEHQERSQSQQRIYWATFKAELEICLELDLAQDSINNLAYPTFFPSPPECLATELRVGWYFYLSDIAIRRLKNRSLNYIYHCERSQIPVSGMTEEIINLEKEAEGLCTMLPPELQAGTQDIEDQINYPRSILAKMRVELQMHLLDCYEIMYWPFVVNMISGEVNDESTCLSFASKAIAICFERIQKSRGRYRQRQYATWLILRRSTRSALLLFAANLTPQLRQLLPPQWKSNAFMVVEMLRYWAHEHKDAKNRLSILETLMRNVESASTTTAMEI</sequence>
<dbReference type="Pfam" id="PF00172">
    <property type="entry name" value="Zn_clus"/>
    <property type="match status" value="1"/>
</dbReference>
<dbReference type="EMBL" id="FJOG01000063">
    <property type="protein sequence ID" value="CZR69007.1"/>
    <property type="molecule type" value="Genomic_DNA"/>
</dbReference>
<gene>
    <name evidence="5" type="ORF">PAC_18908</name>
</gene>
<dbReference type="CDD" id="cd12148">
    <property type="entry name" value="fungal_TF_MHR"/>
    <property type="match status" value="1"/>
</dbReference>
<proteinExistence type="predicted"/>
<dbReference type="InterPro" id="IPR007219">
    <property type="entry name" value="XnlR_reg_dom"/>
</dbReference>
<dbReference type="STRING" id="576137.A0A1L7XVH7"/>
<dbReference type="PANTHER" id="PTHR47785:SF7">
    <property type="entry name" value="ZN(II)2CYS6 TRANSCRIPTION FACTOR (EUROFUNG)"/>
    <property type="match status" value="1"/>
</dbReference>
<dbReference type="GO" id="GO:0000981">
    <property type="term" value="F:DNA-binding transcription factor activity, RNA polymerase II-specific"/>
    <property type="evidence" value="ECO:0007669"/>
    <property type="project" value="InterPro"/>
</dbReference>
<dbReference type="GO" id="GO:0003677">
    <property type="term" value="F:DNA binding"/>
    <property type="evidence" value="ECO:0007669"/>
    <property type="project" value="InterPro"/>
</dbReference>
<dbReference type="CDD" id="cd00067">
    <property type="entry name" value="GAL4"/>
    <property type="match status" value="1"/>
</dbReference>
<dbReference type="Gene3D" id="4.10.240.10">
    <property type="entry name" value="Zn(2)-C6 fungal-type DNA-binding domain"/>
    <property type="match status" value="1"/>
</dbReference>
<name>A0A1L7XVH7_9HELO</name>
<feature type="region of interest" description="Disordered" evidence="3">
    <location>
        <begin position="70"/>
        <end position="98"/>
    </location>
</feature>
<evidence type="ECO:0000256" key="1">
    <source>
        <dbReference type="ARBA" id="ARBA00022723"/>
    </source>
</evidence>
<evidence type="ECO:0000313" key="5">
    <source>
        <dbReference type="EMBL" id="CZR69007.1"/>
    </source>
</evidence>
<keyword evidence="6" id="KW-1185">Reference proteome</keyword>
<dbReference type="InterPro" id="IPR001138">
    <property type="entry name" value="Zn2Cys6_DnaBD"/>
</dbReference>
<feature type="compositionally biased region" description="Polar residues" evidence="3">
    <location>
        <begin position="79"/>
        <end position="96"/>
    </location>
</feature>
<dbReference type="Proteomes" id="UP000184330">
    <property type="component" value="Unassembled WGS sequence"/>
</dbReference>
<evidence type="ECO:0000259" key="4">
    <source>
        <dbReference type="PROSITE" id="PS50048"/>
    </source>
</evidence>
<dbReference type="OrthoDB" id="4356994at2759"/>
<dbReference type="SUPFAM" id="SSF57701">
    <property type="entry name" value="Zn2/Cys6 DNA-binding domain"/>
    <property type="match status" value="1"/>
</dbReference>
<dbReference type="PANTHER" id="PTHR47785">
    <property type="entry name" value="ZN(II)2CYS6 TRANSCRIPTION FACTOR (EUROFUNG)-RELATED-RELATED"/>
    <property type="match status" value="1"/>
</dbReference>
<dbReference type="GO" id="GO:0008270">
    <property type="term" value="F:zinc ion binding"/>
    <property type="evidence" value="ECO:0007669"/>
    <property type="project" value="InterPro"/>
</dbReference>
<keyword evidence="1" id="KW-0479">Metal-binding</keyword>
<dbReference type="InterPro" id="IPR053181">
    <property type="entry name" value="EcdB-like_regulator"/>
</dbReference>
<protein>
    <recommendedName>
        <fullName evidence="4">Zn(2)-C6 fungal-type domain-containing protein</fullName>
    </recommendedName>
</protein>